<feature type="transmembrane region" description="Helical" evidence="7">
    <location>
        <begin position="131"/>
        <end position="150"/>
    </location>
</feature>
<evidence type="ECO:0000256" key="6">
    <source>
        <dbReference type="ARBA" id="ARBA00023136"/>
    </source>
</evidence>
<evidence type="ECO:0000256" key="3">
    <source>
        <dbReference type="ARBA" id="ARBA00022475"/>
    </source>
</evidence>
<dbReference type="Proteomes" id="UP001501237">
    <property type="component" value="Unassembled WGS sequence"/>
</dbReference>
<dbReference type="InterPro" id="IPR035906">
    <property type="entry name" value="MetI-like_sf"/>
</dbReference>
<feature type="transmembrane region" description="Helical" evidence="7">
    <location>
        <begin position="72"/>
        <end position="93"/>
    </location>
</feature>
<proteinExistence type="inferred from homology"/>
<evidence type="ECO:0000313" key="10">
    <source>
        <dbReference type="Proteomes" id="UP001501237"/>
    </source>
</evidence>
<keyword evidence="4 7" id="KW-0812">Transmembrane</keyword>
<feature type="domain" description="ABC transmembrane type-1" evidence="8">
    <location>
        <begin position="69"/>
        <end position="245"/>
    </location>
</feature>
<evidence type="ECO:0000256" key="5">
    <source>
        <dbReference type="ARBA" id="ARBA00022989"/>
    </source>
</evidence>
<evidence type="ECO:0000259" key="8">
    <source>
        <dbReference type="PROSITE" id="PS50928"/>
    </source>
</evidence>
<keyword evidence="3" id="KW-1003">Cell membrane</keyword>
<dbReference type="RefSeq" id="WP_344839940.1">
    <property type="nucleotide sequence ID" value="NZ_BAAAUV010000054.1"/>
</dbReference>
<evidence type="ECO:0000256" key="4">
    <source>
        <dbReference type="ARBA" id="ARBA00022692"/>
    </source>
</evidence>
<dbReference type="PANTHER" id="PTHR30151">
    <property type="entry name" value="ALKANE SULFONATE ABC TRANSPORTER-RELATED, MEMBRANE SUBUNIT"/>
    <property type="match status" value="1"/>
</dbReference>
<comment type="similarity">
    <text evidence="7">Belongs to the binding-protein-dependent transport system permease family.</text>
</comment>
<evidence type="ECO:0000256" key="7">
    <source>
        <dbReference type="RuleBase" id="RU363032"/>
    </source>
</evidence>
<sequence length="259" mass="27762">MVRSLALRAGAVATLLAVWWAVAASHLWPEVFVPAPSSVWHQLVTTSTVHDGQRGYSGHMLYEHLGTSLRRILLGSLYGVAGGIVLGLLIGLVPTLRTLLNPLVTFVRTLPPLAYFSLLIIWFGIDESPKIILLFVAAMPPVAVATAEAIRGVHEDYAFAARSLGARRWQVPVWIVLPSAMPEIITGIRVAVGVAYTTVVAAETVNGVPGIGGMIRDAQRYNQTDVVVLGLLVIGASGLVIDGLLQLAERRLAPWRGKA</sequence>
<dbReference type="Gene3D" id="1.10.3720.10">
    <property type="entry name" value="MetI-like"/>
    <property type="match status" value="1"/>
</dbReference>
<organism evidence="9 10">
    <name type="scientific">Actinocorallia longicatena</name>
    <dbReference type="NCBI Taxonomy" id="111803"/>
    <lineage>
        <taxon>Bacteria</taxon>
        <taxon>Bacillati</taxon>
        <taxon>Actinomycetota</taxon>
        <taxon>Actinomycetes</taxon>
        <taxon>Streptosporangiales</taxon>
        <taxon>Thermomonosporaceae</taxon>
        <taxon>Actinocorallia</taxon>
    </lineage>
</organism>
<keyword evidence="5 7" id="KW-1133">Transmembrane helix</keyword>
<name>A0ABP6QN74_9ACTN</name>
<dbReference type="CDD" id="cd06261">
    <property type="entry name" value="TM_PBP2"/>
    <property type="match status" value="1"/>
</dbReference>
<evidence type="ECO:0000256" key="2">
    <source>
        <dbReference type="ARBA" id="ARBA00022448"/>
    </source>
</evidence>
<dbReference type="PROSITE" id="PS50928">
    <property type="entry name" value="ABC_TM1"/>
    <property type="match status" value="1"/>
</dbReference>
<keyword evidence="6 7" id="KW-0472">Membrane</keyword>
<evidence type="ECO:0000256" key="1">
    <source>
        <dbReference type="ARBA" id="ARBA00004651"/>
    </source>
</evidence>
<keyword evidence="10" id="KW-1185">Reference proteome</keyword>
<feature type="transmembrane region" description="Helical" evidence="7">
    <location>
        <begin position="105"/>
        <end position="125"/>
    </location>
</feature>
<dbReference type="Pfam" id="PF00528">
    <property type="entry name" value="BPD_transp_1"/>
    <property type="match status" value="1"/>
</dbReference>
<dbReference type="InterPro" id="IPR000515">
    <property type="entry name" value="MetI-like"/>
</dbReference>
<feature type="transmembrane region" description="Helical" evidence="7">
    <location>
        <begin position="226"/>
        <end position="248"/>
    </location>
</feature>
<comment type="subcellular location">
    <subcellularLocation>
        <location evidence="1 7">Cell membrane</location>
        <topology evidence="1 7">Multi-pass membrane protein</topology>
    </subcellularLocation>
</comment>
<dbReference type="SUPFAM" id="SSF161098">
    <property type="entry name" value="MetI-like"/>
    <property type="match status" value="1"/>
</dbReference>
<evidence type="ECO:0000313" key="9">
    <source>
        <dbReference type="EMBL" id="GAA3242868.1"/>
    </source>
</evidence>
<dbReference type="EMBL" id="BAAAUV010000054">
    <property type="protein sequence ID" value="GAA3242868.1"/>
    <property type="molecule type" value="Genomic_DNA"/>
</dbReference>
<accession>A0ABP6QN74</accession>
<dbReference type="PANTHER" id="PTHR30151:SF25">
    <property type="entry name" value="TAURINE TRANSPORT SYSTEM PERMEASE PROTEIN TAUC"/>
    <property type="match status" value="1"/>
</dbReference>
<protein>
    <submittedName>
        <fullName evidence="9">ABC transporter permease</fullName>
    </submittedName>
</protein>
<reference evidence="10" key="1">
    <citation type="journal article" date="2019" name="Int. J. Syst. Evol. Microbiol.">
        <title>The Global Catalogue of Microorganisms (GCM) 10K type strain sequencing project: providing services to taxonomists for standard genome sequencing and annotation.</title>
        <authorList>
            <consortium name="The Broad Institute Genomics Platform"/>
            <consortium name="The Broad Institute Genome Sequencing Center for Infectious Disease"/>
            <person name="Wu L."/>
            <person name="Ma J."/>
        </authorList>
    </citation>
    <scope>NUCLEOTIDE SEQUENCE [LARGE SCALE GENOMIC DNA]</scope>
    <source>
        <strain evidence="10">JCM 9377</strain>
    </source>
</reference>
<gene>
    <name evidence="9" type="ORF">GCM10010468_80760</name>
</gene>
<keyword evidence="2 7" id="KW-0813">Transport</keyword>
<comment type="caution">
    <text evidence="9">The sequence shown here is derived from an EMBL/GenBank/DDBJ whole genome shotgun (WGS) entry which is preliminary data.</text>
</comment>